<gene>
    <name evidence="1" type="ORF">M998_2927</name>
</gene>
<name>A0A1B7JPH0_9GAMM</name>
<reference evidence="1 2" key="1">
    <citation type="submission" date="2016-04" db="EMBL/GenBank/DDBJ databases">
        <title>ATOL: Assembling a taxonomically balanced genome-scale reconstruction of the evolutionary history of the Enterobacteriaceae.</title>
        <authorList>
            <person name="Plunkett G.III."/>
            <person name="Neeno-Eckwall E.C."/>
            <person name="Glasner J.D."/>
            <person name="Perna N.T."/>
        </authorList>
    </citation>
    <scope>NUCLEOTIDE SEQUENCE [LARGE SCALE GENOMIC DNA]</scope>
    <source>
        <strain evidence="1 2">ATCC 35613</strain>
    </source>
</reference>
<protein>
    <recommendedName>
        <fullName evidence="3">Knr4/Smi1-like domain-containing protein</fullName>
    </recommendedName>
</protein>
<sequence>MSTTLIAYLHSVYPELKIDIGKIKGYTVDEIQKIERLYDIRVTGQLREFLSCMGRCSGGFFGDDLLMFYRKIKSVRSHVLSQLTLRDDLCSLQHWELVAKKPFLISFENQTQYYFLLTESDNPDLVYHYDENEDTVEATNWTFHEYLRNRVDTITRMHSDNRDLDYYGELIII</sequence>
<dbReference type="PATRIC" id="fig|1354272.4.peg.2989"/>
<evidence type="ECO:0008006" key="3">
    <source>
        <dbReference type="Google" id="ProtNLM"/>
    </source>
</evidence>
<dbReference type="RefSeq" id="WP_068909515.1">
    <property type="nucleotide sequence ID" value="NZ_LXEW01000040.1"/>
</dbReference>
<comment type="caution">
    <text evidence="1">The sequence shown here is derived from an EMBL/GenBank/DDBJ whole genome shotgun (WGS) entry which is preliminary data.</text>
</comment>
<dbReference type="Gene3D" id="3.40.1580.10">
    <property type="entry name" value="SMI1/KNR4-like"/>
    <property type="match status" value="1"/>
</dbReference>
<proteinExistence type="predicted"/>
<dbReference type="Pfam" id="PF14568">
    <property type="entry name" value="SUKH_6"/>
    <property type="match status" value="1"/>
</dbReference>
<dbReference type="SUPFAM" id="SSF160631">
    <property type="entry name" value="SMI1/KNR4-like"/>
    <property type="match status" value="1"/>
</dbReference>
<evidence type="ECO:0000313" key="2">
    <source>
        <dbReference type="Proteomes" id="UP000078224"/>
    </source>
</evidence>
<organism evidence="1 2">
    <name type="scientific">Providencia heimbachae ATCC 35613</name>
    <dbReference type="NCBI Taxonomy" id="1354272"/>
    <lineage>
        <taxon>Bacteria</taxon>
        <taxon>Pseudomonadati</taxon>
        <taxon>Pseudomonadota</taxon>
        <taxon>Gammaproteobacteria</taxon>
        <taxon>Enterobacterales</taxon>
        <taxon>Morganellaceae</taxon>
        <taxon>Providencia</taxon>
    </lineage>
</organism>
<accession>A0A1B7JPH0</accession>
<dbReference type="AlphaFoldDB" id="A0A1B7JPH0"/>
<dbReference type="OrthoDB" id="6454052at2"/>
<dbReference type="EMBL" id="LXEW01000040">
    <property type="protein sequence ID" value="OAT49762.1"/>
    <property type="molecule type" value="Genomic_DNA"/>
</dbReference>
<dbReference type="Proteomes" id="UP000078224">
    <property type="component" value="Unassembled WGS sequence"/>
</dbReference>
<dbReference type="InterPro" id="IPR037883">
    <property type="entry name" value="Knr4/Smi1-like_sf"/>
</dbReference>
<evidence type="ECO:0000313" key="1">
    <source>
        <dbReference type="EMBL" id="OAT49762.1"/>
    </source>
</evidence>
<keyword evidence="2" id="KW-1185">Reference proteome</keyword>